<keyword evidence="2" id="KW-1185">Reference proteome</keyword>
<proteinExistence type="predicted"/>
<protein>
    <submittedName>
        <fullName evidence="1">Uncharacterized protein</fullName>
    </submittedName>
</protein>
<organism evidence="1 2">
    <name type="scientific">Phytophthora megakarya</name>
    <dbReference type="NCBI Taxonomy" id="4795"/>
    <lineage>
        <taxon>Eukaryota</taxon>
        <taxon>Sar</taxon>
        <taxon>Stramenopiles</taxon>
        <taxon>Oomycota</taxon>
        <taxon>Peronosporomycetes</taxon>
        <taxon>Peronosporales</taxon>
        <taxon>Peronosporaceae</taxon>
        <taxon>Phytophthora</taxon>
    </lineage>
</organism>
<gene>
    <name evidence="1" type="ORF">PHMEG_00018488</name>
</gene>
<dbReference type="AlphaFoldDB" id="A0A225VVS6"/>
<dbReference type="Proteomes" id="UP000198211">
    <property type="component" value="Unassembled WGS sequence"/>
</dbReference>
<reference evidence="2" key="1">
    <citation type="submission" date="2017-03" db="EMBL/GenBank/DDBJ databases">
        <title>Phytopthora megakarya and P. palmivora, two closely related causual agents of cacao black pod achieved similar genome size and gene model numbers by different mechanisms.</title>
        <authorList>
            <person name="Ali S."/>
            <person name="Shao J."/>
            <person name="Larry D.J."/>
            <person name="Kronmiller B."/>
            <person name="Shen D."/>
            <person name="Strem M.D."/>
            <person name="Melnick R.L."/>
            <person name="Guiltinan M.J."/>
            <person name="Tyler B.M."/>
            <person name="Meinhardt L.W."/>
            <person name="Bailey B.A."/>
        </authorList>
    </citation>
    <scope>NUCLEOTIDE SEQUENCE [LARGE SCALE GENOMIC DNA]</scope>
    <source>
        <strain evidence="2">zdho120</strain>
    </source>
</reference>
<accession>A0A225VVS6</accession>
<dbReference type="OrthoDB" id="125247at2759"/>
<evidence type="ECO:0000313" key="2">
    <source>
        <dbReference type="Proteomes" id="UP000198211"/>
    </source>
</evidence>
<dbReference type="EMBL" id="NBNE01002984">
    <property type="protein sequence ID" value="OWZ08897.1"/>
    <property type="molecule type" value="Genomic_DNA"/>
</dbReference>
<comment type="caution">
    <text evidence="1">The sequence shown here is derived from an EMBL/GenBank/DDBJ whole genome shotgun (WGS) entry which is preliminary data.</text>
</comment>
<sequence>MIQRTNNLTILTMTLDVLSRSVPFHAEWTFPDRVLRTTAPRRDQYCSDLITTQNVRDLILALPWNVLAGLISFEVTVDDRLGFLIQLYSAVAIQDLIAHWESTHRFPVTPAEISDDPYQAQFVVEGKNRRSHAGARGKKILELFLFAMREGKCDLDLLLDPFFLHFPKLTDEVT</sequence>
<evidence type="ECO:0000313" key="1">
    <source>
        <dbReference type="EMBL" id="OWZ08897.1"/>
    </source>
</evidence>
<name>A0A225VVS6_9STRA</name>